<dbReference type="SUPFAM" id="SSF51197">
    <property type="entry name" value="Clavaminate synthase-like"/>
    <property type="match status" value="1"/>
</dbReference>
<keyword evidence="2" id="KW-1185">Reference proteome</keyword>
<accession>A0A8T9QC72</accession>
<name>A0A8T9QC72_9BACT</name>
<protein>
    <submittedName>
        <fullName evidence="1">Uncharacterized protein</fullName>
    </submittedName>
</protein>
<gene>
    <name evidence="1" type="ORF">MUN79_08710</name>
</gene>
<sequence>MSQHLPLISSTETGLLGVRHLKRFWAQTLAKRTGRGSELTEQEWRFDNLLLNGLGLPLEETTRYLLQVAPSFDDFEQWVLAKNDGWLAPQQIERLNSIFSGQPYGEELQAYLLTIEAQEDVLSAEDLRFWDENGYVIVRQAVSREQARATEQAVWETLGMHPDSPLPGMKSPLGKAS</sequence>
<dbReference type="EMBL" id="CP095046">
    <property type="protein sequence ID" value="UOQ73961.1"/>
    <property type="molecule type" value="Genomic_DNA"/>
</dbReference>
<proteinExistence type="predicted"/>
<dbReference type="KEGG" id="hcu:MUN79_08710"/>
<evidence type="ECO:0000313" key="2">
    <source>
        <dbReference type="Proteomes" id="UP000831796"/>
    </source>
</evidence>
<dbReference type="Proteomes" id="UP000831796">
    <property type="component" value="Chromosome"/>
</dbReference>
<dbReference type="RefSeq" id="WP_244677306.1">
    <property type="nucleotide sequence ID" value="NZ_CP095046.1"/>
</dbReference>
<dbReference type="AlphaFoldDB" id="A0A8T9QC72"/>
<organism evidence="1 2">
    <name type="scientific">Hymenobacter cellulosilyticus</name>
    <dbReference type="NCBI Taxonomy" id="2932248"/>
    <lineage>
        <taxon>Bacteria</taxon>
        <taxon>Pseudomonadati</taxon>
        <taxon>Bacteroidota</taxon>
        <taxon>Cytophagia</taxon>
        <taxon>Cytophagales</taxon>
        <taxon>Hymenobacteraceae</taxon>
        <taxon>Hymenobacter</taxon>
    </lineage>
</organism>
<reference evidence="1" key="1">
    <citation type="submission" date="2022-04" db="EMBL/GenBank/DDBJ databases">
        <title>Hymenobacter sp. isolated from the air.</title>
        <authorList>
            <person name="Won M."/>
            <person name="Lee C.-M."/>
            <person name="Woen H.-Y."/>
            <person name="Kwon S.-W."/>
        </authorList>
    </citation>
    <scope>NUCLEOTIDE SEQUENCE</scope>
    <source>
        <strain evidence="1">5116S-3</strain>
    </source>
</reference>
<evidence type="ECO:0000313" key="1">
    <source>
        <dbReference type="EMBL" id="UOQ73961.1"/>
    </source>
</evidence>